<accession>U5DFD1</accession>
<reference evidence="2" key="1">
    <citation type="journal article" date="2013" name="Science">
        <title>The Amborella genome and the evolution of flowering plants.</title>
        <authorList>
            <consortium name="Amborella Genome Project"/>
        </authorList>
    </citation>
    <scope>NUCLEOTIDE SEQUENCE [LARGE SCALE GENOMIC DNA]</scope>
</reference>
<dbReference type="HOGENOM" id="CLU_1629305_0_0_1"/>
<keyword evidence="2" id="KW-1185">Reference proteome</keyword>
<protein>
    <submittedName>
        <fullName evidence="1">Uncharacterized protein</fullName>
    </submittedName>
</protein>
<evidence type="ECO:0000313" key="1">
    <source>
        <dbReference type="EMBL" id="ERN19118.1"/>
    </source>
</evidence>
<dbReference type="EMBL" id="KI392075">
    <property type="protein sequence ID" value="ERN19118.1"/>
    <property type="molecule type" value="Genomic_DNA"/>
</dbReference>
<gene>
    <name evidence="1" type="ORF">AMTR_s00061p00144830</name>
</gene>
<organism evidence="1 2">
    <name type="scientific">Amborella trichopoda</name>
    <dbReference type="NCBI Taxonomy" id="13333"/>
    <lineage>
        <taxon>Eukaryota</taxon>
        <taxon>Viridiplantae</taxon>
        <taxon>Streptophyta</taxon>
        <taxon>Embryophyta</taxon>
        <taxon>Tracheophyta</taxon>
        <taxon>Spermatophyta</taxon>
        <taxon>Magnoliopsida</taxon>
        <taxon>Amborellales</taxon>
        <taxon>Amborellaceae</taxon>
        <taxon>Amborella</taxon>
    </lineage>
</organism>
<name>U5DFD1_AMBTC</name>
<dbReference type="AlphaFoldDB" id="U5DFD1"/>
<sequence length="163" mass="18669">MRQVLIGRSTTCTALMISDAINCRSLMSAPGFIRAMLAHVEIRPTVSVKSSLPHLSFPGLFNPEKCIFDFWKTRFSKPYRLGSGYTKFYSLFGPCSIHLLGLNRRQVDTSVAPLVVHFRVIKHGSAKRLCCSKRLLIILNYGIFQSLVYHNLEFPIFEYPKYY</sequence>
<dbReference type="Proteomes" id="UP000017836">
    <property type="component" value="Unassembled WGS sequence"/>
</dbReference>
<proteinExistence type="predicted"/>
<evidence type="ECO:0000313" key="2">
    <source>
        <dbReference type="Proteomes" id="UP000017836"/>
    </source>
</evidence>
<dbReference type="Gramene" id="ERN19118">
    <property type="protein sequence ID" value="ERN19118"/>
    <property type="gene ID" value="AMTR_s00061p00144830"/>
</dbReference>